<dbReference type="EMBL" id="KN823166">
    <property type="protein sequence ID" value="KIO20661.1"/>
    <property type="molecule type" value="Genomic_DNA"/>
</dbReference>
<dbReference type="AlphaFoldDB" id="A0A0C3Q8K1"/>
<dbReference type="HOGENOM" id="CLU_2387782_0_0_1"/>
<gene>
    <name evidence="2" type="ORF">M407DRAFT_245726</name>
</gene>
<reference evidence="3" key="2">
    <citation type="submission" date="2015-01" db="EMBL/GenBank/DDBJ databases">
        <title>Evolutionary Origins and Diversification of the Mycorrhizal Mutualists.</title>
        <authorList>
            <consortium name="DOE Joint Genome Institute"/>
            <consortium name="Mycorrhizal Genomics Consortium"/>
            <person name="Kohler A."/>
            <person name="Kuo A."/>
            <person name="Nagy L.G."/>
            <person name="Floudas D."/>
            <person name="Copeland A."/>
            <person name="Barry K.W."/>
            <person name="Cichocki N."/>
            <person name="Veneault-Fourrey C."/>
            <person name="LaButti K."/>
            <person name="Lindquist E.A."/>
            <person name="Lipzen A."/>
            <person name="Lundell T."/>
            <person name="Morin E."/>
            <person name="Murat C."/>
            <person name="Riley R."/>
            <person name="Ohm R."/>
            <person name="Sun H."/>
            <person name="Tunlid A."/>
            <person name="Henrissat B."/>
            <person name="Grigoriev I.V."/>
            <person name="Hibbett D.S."/>
            <person name="Martin F."/>
        </authorList>
    </citation>
    <scope>NUCLEOTIDE SEQUENCE [LARGE SCALE GENOMIC DNA]</scope>
    <source>
        <strain evidence="3">MUT 4182</strain>
    </source>
</reference>
<sequence>MNGWEARGGRLECRRLVLHSTFENIAEGGTAMSWQTSRRTKGREVFVRKVMPPSIVQGFSEGATESSSRMRRLTKGGASPCRRSIGKVAKYVKV</sequence>
<feature type="region of interest" description="Disordered" evidence="1">
    <location>
        <begin position="58"/>
        <end position="81"/>
    </location>
</feature>
<keyword evidence="3" id="KW-1185">Reference proteome</keyword>
<evidence type="ECO:0000313" key="3">
    <source>
        <dbReference type="Proteomes" id="UP000054248"/>
    </source>
</evidence>
<organism evidence="2 3">
    <name type="scientific">Tulasnella calospora MUT 4182</name>
    <dbReference type="NCBI Taxonomy" id="1051891"/>
    <lineage>
        <taxon>Eukaryota</taxon>
        <taxon>Fungi</taxon>
        <taxon>Dikarya</taxon>
        <taxon>Basidiomycota</taxon>
        <taxon>Agaricomycotina</taxon>
        <taxon>Agaricomycetes</taxon>
        <taxon>Cantharellales</taxon>
        <taxon>Tulasnellaceae</taxon>
        <taxon>Tulasnella</taxon>
    </lineage>
</organism>
<name>A0A0C3Q8K1_9AGAM</name>
<reference evidence="2 3" key="1">
    <citation type="submission" date="2014-04" db="EMBL/GenBank/DDBJ databases">
        <authorList>
            <consortium name="DOE Joint Genome Institute"/>
            <person name="Kuo A."/>
            <person name="Girlanda M."/>
            <person name="Perotto S."/>
            <person name="Kohler A."/>
            <person name="Nagy L.G."/>
            <person name="Floudas D."/>
            <person name="Copeland A."/>
            <person name="Barry K.W."/>
            <person name="Cichocki N."/>
            <person name="Veneault-Fourrey C."/>
            <person name="LaButti K."/>
            <person name="Lindquist E.A."/>
            <person name="Lipzen A."/>
            <person name="Lundell T."/>
            <person name="Morin E."/>
            <person name="Murat C."/>
            <person name="Sun H."/>
            <person name="Tunlid A."/>
            <person name="Henrissat B."/>
            <person name="Grigoriev I.V."/>
            <person name="Hibbett D.S."/>
            <person name="Martin F."/>
            <person name="Nordberg H.P."/>
            <person name="Cantor M.N."/>
            <person name="Hua S.X."/>
        </authorList>
    </citation>
    <scope>NUCLEOTIDE SEQUENCE [LARGE SCALE GENOMIC DNA]</scope>
    <source>
        <strain evidence="2 3">MUT 4182</strain>
    </source>
</reference>
<dbReference type="Proteomes" id="UP000054248">
    <property type="component" value="Unassembled WGS sequence"/>
</dbReference>
<evidence type="ECO:0000313" key="2">
    <source>
        <dbReference type="EMBL" id="KIO20661.1"/>
    </source>
</evidence>
<accession>A0A0C3Q8K1</accession>
<evidence type="ECO:0000256" key="1">
    <source>
        <dbReference type="SAM" id="MobiDB-lite"/>
    </source>
</evidence>
<proteinExistence type="predicted"/>
<protein>
    <submittedName>
        <fullName evidence="2">Uncharacterized protein</fullName>
    </submittedName>
</protein>